<evidence type="ECO:0000259" key="9">
    <source>
        <dbReference type="Pfam" id="PF02803"/>
    </source>
</evidence>
<dbReference type="InterPro" id="IPR016039">
    <property type="entry name" value="Thiolase-like"/>
</dbReference>
<evidence type="ECO:0000313" key="11">
    <source>
        <dbReference type="Proteomes" id="UP000236178"/>
    </source>
</evidence>
<dbReference type="InterPro" id="IPR020616">
    <property type="entry name" value="Thiolase_N"/>
</dbReference>
<dbReference type="Proteomes" id="UP000236178">
    <property type="component" value="Unassembled WGS sequence"/>
</dbReference>
<dbReference type="SUPFAM" id="SSF53901">
    <property type="entry name" value="Thiolase-like"/>
    <property type="match status" value="2"/>
</dbReference>
<dbReference type="InterPro" id="IPR002155">
    <property type="entry name" value="Thiolase"/>
</dbReference>
<feature type="region of interest" description="Disordered" evidence="7">
    <location>
        <begin position="116"/>
        <end position="147"/>
    </location>
</feature>
<dbReference type="GO" id="GO:0003985">
    <property type="term" value="F:acetyl-CoA C-acetyltransferase activity"/>
    <property type="evidence" value="ECO:0007669"/>
    <property type="project" value="UniProtKB-EC"/>
</dbReference>
<evidence type="ECO:0000256" key="2">
    <source>
        <dbReference type="ARBA" id="ARBA00012705"/>
    </source>
</evidence>
<dbReference type="RefSeq" id="WP_103551678.1">
    <property type="nucleotide sequence ID" value="NZ_KZ626890.1"/>
</dbReference>
<dbReference type="PANTHER" id="PTHR18919">
    <property type="entry name" value="ACETYL-COA C-ACYLTRANSFERASE"/>
    <property type="match status" value="1"/>
</dbReference>
<reference evidence="10 11" key="1">
    <citation type="submission" date="2017-12" db="EMBL/GenBank/DDBJ databases">
        <title>Streptomyces populusis sp. nov., a novel endophytic actinobacterium isolated from stems of Populus adenopoda Maxim.</title>
        <authorList>
            <person name="Wang Z."/>
        </authorList>
    </citation>
    <scope>NUCLEOTIDE SEQUENCE [LARGE SCALE GENOMIC DNA]</scope>
    <source>
        <strain evidence="10 11">A249</strain>
    </source>
</reference>
<evidence type="ECO:0000313" key="10">
    <source>
        <dbReference type="EMBL" id="PKT70400.1"/>
    </source>
</evidence>
<feature type="domain" description="Thiolase C-terminal" evidence="9">
    <location>
        <begin position="237"/>
        <end position="357"/>
    </location>
</feature>
<name>A0A2I0SKG4_9ACTN</name>
<evidence type="ECO:0000256" key="6">
    <source>
        <dbReference type="RuleBase" id="RU003557"/>
    </source>
</evidence>
<dbReference type="EC" id="2.3.1.9" evidence="2"/>
<dbReference type="Gene3D" id="3.40.47.10">
    <property type="match status" value="3"/>
</dbReference>
<dbReference type="PANTHER" id="PTHR18919:SF107">
    <property type="entry name" value="ACETYL-COA ACETYLTRANSFERASE, CYTOSOLIC"/>
    <property type="match status" value="1"/>
</dbReference>
<dbReference type="InterPro" id="IPR020617">
    <property type="entry name" value="Thiolase_C"/>
</dbReference>
<dbReference type="AlphaFoldDB" id="A0A2I0SKG4"/>
<feature type="compositionally biased region" description="Basic and acidic residues" evidence="7">
    <location>
        <begin position="121"/>
        <end position="130"/>
    </location>
</feature>
<dbReference type="Pfam" id="PF00108">
    <property type="entry name" value="Thiolase_N"/>
    <property type="match status" value="2"/>
</dbReference>
<protein>
    <recommendedName>
        <fullName evidence="5">Probable acetyl-CoA acetyltransferase</fullName>
        <ecNumber evidence="2">2.3.1.9</ecNumber>
    </recommendedName>
</protein>
<evidence type="ECO:0000256" key="4">
    <source>
        <dbReference type="ARBA" id="ARBA00023315"/>
    </source>
</evidence>
<sequence length="361" mass="37165">MIESVVLAGARTPLGRPFGCRRALSAAQLGAVAVRAALERARVRGDEVDQVLLGHASADVGDDRSARTAVAGAGIPPEVPLLVVGRTSLSGLNTIAVADRLIRSGARDIVVAGGVESTTASRRDPDERTTPRFRLPRRRPPKPDRRARAEAAALSHERAVGARLAGLFREETAPVALPGRTGRDTVGRDGGVRHGFGAETPAAAGVPYLPNGTVTAADGAAAVVMMRRSLAEERGLDWLAEVVGHGAVSGRADALHLQPSLAIRKALAPLGLKVRDLDLIEVDESFAAVVVRAMSVLCAGTNRIDPHGGAVALGHPAGASGARIVLHLAHSLRRRGGGLGAAGVRGGAGLGEALLLRSSHH</sequence>
<comment type="similarity">
    <text evidence="1 6">Belongs to the thiolase-like superfamily. Thiolase family.</text>
</comment>
<keyword evidence="3 6" id="KW-0808">Transferase</keyword>
<evidence type="ECO:0000259" key="8">
    <source>
        <dbReference type="Pfam" id="PF00108"/>
    </source>
</evidence>
<organism evidence="10 11">
    <name type="scientific">Streptomyces populi</name>
    <dbReference type="NCBI Taxonomy" id="2058924"/>
    <lineage>
        <taxon>Bacteria</taxon>
        <taxon>Bacillati</taxon>
        <taxon>Actinomycetota</taxon>
        <taxon>Actinomycetes</taxon>
        <taxon>Kitasatosporales</taxon>
        <taxon>Streptomycetaceae</taxon>
        <taxon>Streptomyces</taxon>
    </lineage>
</organism>
<dbReference type="OrthoDB" id="9764638at2"/>
<dbReference type="EMBL" id="PJOS01000051">
    <property type="protein sequence ID" value="PKT70400.1"/>
    <property type="molecule type" value="Genomic_DNA"/>
</dbReference>
<evidence type="ECO:0000256" key="3">
    <source>
        <dbReference type="ARBA" id="ARBA00022679"/>
    </source>
</evidence>
<evidence type="ECO:0000256" key="5">
    <source>
        <dbReference type="ARBA" id="ARBA00040529"/>
    </source>
</evidence>
<evidence type="ECO:0000256" key="7">
    <source>
        <dbReference type="SAM" id="MobiDB-lite"/>
    </source>
</evidence>
<proteinExistence type="inferred from homology"/>
<dbReference type="PIRSF" id="PIRSF000429">
    <property type="entry name" value="Ac-CoA_Ac_transf"/>
    <property type="match status" value="1"/>
</dbReference>
<keyword evidence="4 6" id="KW-0012">Acyltransferase</keyword>
<dbReference type="CDD" id="cd00751">
    <property type="entry name" value="thiolase"/>
    <property type="match status" value="1"/>
</dbReference>
<accession>A0A2I0SKG4</accession>
<gene>
    <name evidence="10" type="ORF">CW362_24455</name>
</gene>
<keyword evidence="11" id="KW-1185">Reference proteome</keyword>
<dbReference type="Pfam" id="PF02803">
    <property type="entry name" value="Thiolase_C"/>
    <property type="match status" value="1"/>
</dbReference>
<feature type="domain" description="Thiolase N-terminal" evidence="8">
    <location>
        <begin position="144"/>
        <end position="229"/>
    </location>
</feature>
<feature type="domain" description="Thiolase N-terminal" evidence="8">
    <location>
        <begin position="5"/>
        <end position="128"/>
    </location>
</feature>
<comment type="caution">
    <text evidence="10">The sequence shown here is derived from an EMBL/GenBank/DDBJ whole genome shotgun (WGS) entry which is preliminary data.</text>
</comment>
<evidence type="ECO:0000256" key="1">
    <source>
        <dbReference type="ARBA" id="ARBA00010982"/>
    </source>
</evidence>